<evidence type="ECO:0000313" key="5">
    <source>
        <dbReference type="EMBL" id="BAX55728.1"/>
    </source>
</evidence>
<dbReference type="Proteomes" id="UP000218676">
    <property type="component" value="Chromosome 2"/>
</dbReference>
<dbReference type="SMART" id="SM00342">
    <property type="entry name" value="HTH_ARAC"/>
    <property type="match status" value="1"/>
</dbReference>
<reference evidence="7" key="2">
    <citation type="submission" date="2017-05" db="EMBL/GenBank/DDBJ databases">
        <title>Whole genome sequence of fish pathogenic bacteria, Photobacterium damselae subsp. piscicida, strain 91-197, isolated from hybrid striped bass (Morone sp.) in USA.</title>
        <authorList>
            <person name="Teru Y."/>
            <person name="Hikima J."/>
            <person name="Kono T."/>
            <person name="Sakai M."/>
            <person name="Takano T."/>
            <person name="Hawke J.P."/>
            <person name="Takeyama H."/>
            <person name="Aoki T."/>
        </authorList>
    </citation>
    <scope>NUCLEOTIDE SEQUENCE [LARGE SCALE GENOMIC DNA]</scope>
    <source>
        <strain evidence="7">91-197</strain>
    </source>
</reference>
<dbReference type="EMBL" id="CP061855">
    <property type="protein sequence ID" value="QOD58081.1"/>
    <property type="molecule type" value="Genomic_DNA"/>
</dbReference>
<dbReference type="EMBL" id="AP018046">
    <property type="protein sequence ID" value="BAX55728.1"/>
    <property type="molecule type" value="Genomic_DNA"/>
</dbReference>
<evidence type="ECO:0000259" key="4">
    <source>
        <dbReference type="PROSITE" id="PS01124"/>
    </source>
</evidence>
<name>A0A1V1VCX1_PHODP</name>
<dbReference type="InterPro" id="IPR009057">
    <property type="entry name" value="Homeodomain-like_sf"/>
</dbReference>
<keyword evidence="3" id="KW-0804">Transcription</keyword>
<dbReference type="Pfam" id="PF06719">
    <property type="entry name" value="AraC_N"/>
    <property type="match status" value="1"/>
</dbReference>
<proteinExistence type="predicted"/>
<dbReference type="RefSeq" id="WP_086958614.1">
    <property type="nucleotide sequence ID" value="NZ_AP018046.1"/>
</dbReference>
<evidence type="ECO:0000313" key="6">
    <source>
        <dbReference type="EMBL" id="QOD58081.1"/>
    </source>
</evidence>
<dbReference type="InterPro" id="IPR018060">
    <property type="entry name" value="HTH_AraC"/>
</dbReference>
<feature type="domain" description="HTH araC/xylS-type" evidence="4">
    <location>
        <begin position="196"/>
        <end position="294"/>
    </location>
</feature>
<protein>
    <submittedName>
        <fullName evidence="6">AraC family transcriptional regulator</fullName>
    </submittedName>
    <submittedName>
        <fullName evidence="5">HTH-type transcriptional regulator CdhR</fullName>
    </submittedName>
</protein>
<organism evidence="5 7">
    <name type="scientific">Photobacterium damsela subsp. piscicida</name>
    <name type="common">Pasteurella piscicida</name>
    <dbReference type="NCBI Taxonomy" id="38294"/>
    <lineage>
        <taxon>Bacteria</taxon>
        <taxon>Pseudomonadati</taxon>
        <taxon>Pseudomonadota</taxon>
        <taxon>Gammaproteobacteria</taxon>
        <taxon>Vibrionales</taxon>
        <taxon>Vibrionaceae</taxon>
        <taxon>Photobacterium</taxon>
    </lineage>
</organism>
<dbReference type="InterPro" id="IPR009594">
    <property type="entry name" value="Tscrpt_reg_HTH_AraC_N"/>
</dbReference>
<dbReference type="PANTHER" id="PTHR43436">
    <property type="entry name" value="ARAC-FAMILY TRANSCRIPTIONAL REGULATOR"/>
    <property type="match status" value="1"/>
</dbReference>
<dbReference type="Pfam" id="PF12833">
    <property type="entry name" value="HTH_18"/>
    <property type="match status" value="1"/>
</dbReference>
<evidence type="ECO:0000256" key="1">
    <source>
        <dbReference type="ARBA" id="ARBA00023015"/>
    </source>
</evidence>
<reference evidence="6 8" key="3">
    <citation type="submission" date="2020-09" db="EMBL/GenBank/DDBJ databases">
        <title>Complete, closed and curated genome sequences of Photobacterium damselae subsp. piscicida isolates from Australia indicate localised evolution and additional plasmid-borne pathogenicity mechanisms.</title>
        <authorList>
            <person name="Baseggio L."/>
            <person name="Silayeva O."/>
            <person name="Buller N."/>
            <person name="Landos M."/>
            <person name="Engelstaedter J."/>
            <person name="Barnes A.C."/>
        </authorList>
    </citation>
    <scope>NUCLEOTIDE SEQUENCE [LARGE SCALE GENOMIC DNA]</scope>
    <source>
        <strain evidence="6 8">AS-16-0540-1</strain>
    </source>
</reference>
<dbReference type="PROSITE" id="PS00041">
    <property type="entry name" value="HTH_ARAC_FAMILY_1"/>
    <property type="match status" value="1"/>
</dbReference>
<keyword evidence="1" id="KW-0805">Transcription regulation</keyword>
<evidence type="ECO:0000313" key="7">
    <source>
        <dbReference type="Proteomes" id="UP000218676"/>
    </source>
</evidence>
<sequence length="294" mass="33283">MQLKRSMELYVEKQQLNHLEGIYQTAIPEVYFYRSSKGNQRQPFTYQSGLIILGQGHKNIHIGDEAVHYGEGDYLVVGMPMPLECEAFPDNEQPLLGISVNIPPQLLHRLVQQLEAKGFRPQKENQVTCGCLQSVAMDSAMHDCCIRLMNALCNEVETDILGNALVEELAYRALIGREGHLLFELAHSEGHYARIAKALNKVHLSFDEPLTVQQLAEEASMSVSAFHTAFRNVTLESPLQYIKKVRLNKAKELIHIEGKRVNEAARMVGYTSPSQFSREYKRHFNETPKGTVFA</sequence>
<evidence type="ECO:0000313" key="8">
    <source>
        <dbReference type="Proteomes" id="UP000516656"/>
    </source>
</evidence>
<keyword evidence="2" id="KW-0238">DNA-binding</keyword>
<dbReference type="Proteomes" id="UP000516656">
    <property type="component" value="Chromosome 2"/>
</dbReference>
<dbReference type="AlphaFoldDB" id="A0A1V1VCX1"/>
<dbReference type="GO" id="GO:0003700">
    <property type="term" value="F:DNA-binding transcription factor activity"/>
    <property type="evidence" value="ECO:0007669"/>
    <property type="project" value="InterPro"/>
</dbReference>
<accession>A0A1V1VCX1</accession>
<evidence type="ECO:0000256" key="3">
    <source>
        <dbReference type="ARBA" id="ARBA00023163"/>
    </source>
</evidence>
<dbReference type="PANTHER" id="PTHR43436:SF1">
    <property type="entry name" value="TRANSCRIPTIONAL REGULATORY PROTEIN"/>
    <property type="match status" value="1"/>
</dbReference>
<dbReference type="GO" id="GO:0043565">
    <property type="term" value="F:sequence-specific DNA binding"/>
    <property type="evidence" value="ECO:0007669"/>
    <property type="project" value="InterPro"/>
</dbReference>
<dbReference type="SUPFAM" id="SSF46689">
    <property type="entry name" value="Homeodomain-like"/>
    <property type="match status" value="2"/>
</dbReference>
<dbReference type="Gene3D" id="1.10.10.60">
    <property type="entry name" value="Homeodomain-like"/>
    <property type="match status" value="2"/>
</dbReference>
<gene>
    <name evidence="6" type="ORF">IC627_19920</name>
    <name evidence="5" type="ORF">PDPUS_2_01142</name>
</gene>
<reference evidence="5" key="1">
    <citation type="journal article" date="2017" name="Genome Announc.">
        <title>Whole-Genome Sequence of Photobacterium damselae subsp. piscicida Strain 91-197, Isolated from Hybrid Striped Bass (Morone sp.) in the United States.</title>
        <authorList>
            <person name="Teru Y."/>
            <person name="Hikima J."/>
            <person name="Kono T."/>
            <person name="Sakai M."/>
            <person name="Takano T."/>
            <person name="Hawke J.P."/>
            <person name="Takeyama H."/>
            <person name="Aoki T."/>
        </authorList>
    </citation>
    <scope>NUCLEOTIDE SEQUENCE</scope>
    <source>
        <strain evidence="5">91-197</strain>
    </source>
</reference>
<dbReference type="InterPro" id="IPR018062">
    <property type="entry name" value="HTH_AraC-typ_CS"/>
</dbReference>
<evidence type="ECO:0000256" key="2">
    <source>
        <dbReference type="ARBA" id="ARBA00023125"/>
    </source>
</evidence>
<dbReference type="PROSITE" id="PS01124">
    <property type="entry name" value="HTH_ARAC_FAMILY_2"/>
    <property type="match status" value="1"/>
</dbReference>